<dbReference type="RefSeq" id="WP_085093332.1">
    <property type="nucleotide sequence ID" value="NZ_AP022603.1"/>
</dbReference>
<dbReference type="Gene3D" id="1.10.10.10">
    <property type="entry name" value="Winged helix-like DNA-binding domain superfamily/Winged helix DNA-binding domain"/>
    <property type="match status" value="1"/>
</dbReference>
<evidence type="ECO:0000256" key="7">
    <source>
        <dbReference type="ARBA" id="ARBA00023204"/>
    </source>
</evidence>
<feature type="active site" description="Nucleophile; methyl group acceptor" evidence="9">
    <location>
        <position position="126"/>
    </location>
</feature>
<keyword evidence="13" id="KW-1185">Reference proteome</keyword>
<dbReference type="InterPro" id="IPR008332">
    <property type="entry name" value="MethylG_MeTrfase_N"/>
</dbReference>
<dbReference type="InterPro" id="IPR014048">
    <property type="entry name" value="MethylDNA_cys_MeTrfase_DNA-bd"/>
</dbReference>
<evidence type="ECO:0000256" key="2">
    <source>
        <dbReference type="ARBA" id="ARBA00008711"/>
    </source>
</evidence>
<evidence type="ECO:0000313" key="12">
    <source>
        <dbReference type="EMBL" id="ORV06628.1"/>
    </source>
</evidence>
<dbReference type="Pfam" id="PF02870">
    <property type="entry name" value="Methyltransf_1N"/>
    <property type="match status" value="1"/>
</dbReference>
<evidence type="ECO:0000256" key="5">
    <source>
        <dbReference type="ARBA" id="ARBA00022679"/>
    </source>
</evidence>
<sequence>MTVYRIIDSPIGPLTLAGDDGVLTHLRMDDQTYEPDRAGWVRADDAFPDAVAQLAAYFAGELQEFDLPMELAGTDFQRRVWAALTTIPYGQTRSYGQIAEQIGSPQASRAVGLANGHNPISIIVPCHRVIGANGSLTGYGGGLDRKKTLLALERETREPALFD</sequence>
<dbReference type="STRING" id="1793.AWC04_03980"/>
<protein>
    <recommendedName>
        <fullName evidence="9">Methylated-DNA--protein-cysteine methyltransferase</fullName>
        <ecNumber evidence="9">2.1.1.63</ecNumber>
    </recommendedName>
    <alternativeName>
        <fullName evidence="9">6-O-methylguanine-DNA methyltransferase</fullName>
        <shortName evidence="9">MGMT</shortName>
    </alternativeName>
    <alternativeName>
        <fullName evidence="9">O-6-methylguanine-DNA-alkyltransferase</fullName>
    </alternativeName>
</protein>
<evidence type="ECO:0000256" key="9">
    <source>
        <dbReference type="HAMAP-Rule" id="MF_00772"/>
    </source>
</evidence>
<evidence type="ECO:0000259" key="11">
    <source>
        <dbReference type="Pfam" id="PF02870"/>
    </source>
</evidence>
<comment type="function">
    <text evidence="9">Involved in the cellular defense against the biological effects of O6-methylguanine (O6-MeG) and O4-methylthymine (O4-MeT) in DNA. Repairs the methylated nucleobase in DNA by stoichiometrically transferring the methyl group to a cysteine residue in the enzyme. This is a suicide reaction: the enzyme is irreversibly inactivated.</text>
</comment>
<dbReference type="InterPro" id="IPR036217">
    <property type="entry name" value="MethylDNA_cys_MeTrfase_DNAb"/>
</dbReference>
<dbReference type="Proteomes" id="UP000193484">
    <property type="component" value="Unassembled WGS sequence"/>
</dbReference>
<evidence type="ECO:0000256" key="1">
    <source>
        <dbReference type="ARBA" id="ARBA00001286"/>
    </source>
</evidence>
<reference evidence="12 13" key="1">
    <citation type="submission" date="2016-01" db="EMBL/GenBank/DDBJ databases">
        <title>The new phylogeny of the genus Mycobacterium.</title>
        <authorList>
            <person name="Tarcisio F."/>
            <person name="Conor M."/>
            <person name="Antonella G."/>
            <person name="Elisabetta G."/>
            <person name="Giulia F.S."/>
            <person name="Sara T."/>
            <person name="Anna F."/>
            <person name="Clotilde B."/>
            <person name="Roberto B."/>
            <person name="Veronica D.S."/>
            <person name="Fabio R."/>
            <person name="Monica P."/>
            <person name="Olivier J."/>
            <person name="Enrico T."/>
            <person name="Nicola S."/>
        </authorList>
    </citation>
    <scope>NUCLEOTIDE SEQUENCE [LARGE SCALE GENOMIC DNA]</scope>
    <source>
        <strain evidence="12 13">DSM 44179</strain>
    </source>
</reference>
<proteinExistence type="inferred from homology"/>
<dbReference type="SUPFAM" id="SSF46767">
    <property type="entry name" value="Methylated DNA-protein cysteine methyltransferase, C-terminal domain"/>
    <property type="match status" value="1"/>
</dbReference>
<keyword evidence="4 9" id="KW-0489">Methyltransferase</keyword>
<name>A0A1X1RHS0_MYCFA</name>
<dbReference type="InterPro" id="IPR001497">
    <property type="entry name" value="MethylDNA_cys_MeTrfase_AS"/>
</dbReference>
<keyword evidence="7 9" id="KW-0234">DNA repair</keyword>
<gene>
    <name evidence="12" type="ORF">AWC04_03980</name>
</gene>
<dbReference type="PANTHER" id="PTHR10815">
    <property type="entry name" value="METHYLATED-DNA--PROTEIN-CYSTEINE METHYLTRANSFERASE"/>
    <property type="match status" value="1"/>
</dbReference>
<dbReference type="InterPro" id="IPR036631">
    <property type="entry name" value="MGMT_N_sf"/>
</dbReference>
<evidence type="ECO:0000256" key="8">
    <source>
        <dbReference type="ARBA" id="ARBA00049348"/>
    </source>
</evidence>
<evidence type="ECO:0000313" key="13">
    <source>
        <dbReference type="Proteomes" id="UP000193484"/>
    </source>
</evidence>
<dbReference type="NCBIfam" id="TIGR00589">
    <property type="entry name" value="ogt"/>
    <property type="match status" value="1"/>
</dbReference>
<dbReference type="FunFam" id="1.10.10.10:FF:000214">
    <property type="entry name" value="Methylated-DNA--protein-cysteine methyltransferase"/>
    <property type="match status" value="1"/>
</dbReference>
<dbReference type="PROSITE" id="PS00374">
    <property type="entry name" value="MGMT"/>
    <property type="match status" value="1"/>
</dbReference>
<dbReference type="GO" id="GO:0003908">
    <property type="term" value="F:methylated-DNA-[protein]-cysteine S-methyltransferase activity"/>
    <property type="evidence" value="ECO:0007669"/>
    <property type="project" value="UniProtKB-UniRule"/>
</dbReference>
<feature type="domain" description="Methylguanine DNA methyltransferase ribonuclease-like" evidence="11">
    <location>
        <begin position="3"/>
        <end position="71"/>
    </location>
</feature>
<dbReference type="EC" id="2.1.1.63" evidence="9"/>
<keyword evidence="6 9" id="KW-0227">DNA damage</keyword>
<dbReference type="Pfam" id="PF01035">
    <property type="entry name" value="DNA_binding_1"/>
    <property type="match status" value="1"/>
</dbReference>
<accession>A0A1X1RHS0</accession>
<dbReference type="InterPro" id="IPR036388">
    <property type="entry name" value="WH-like_DNA-bd_sf"/>
</dbReference>
<evidence type="ECO:0000256" key="3">
    <source>
        <dbReference type="ARBA" id="ARBA00022490"/>
    </source>
</evidence>
<dbReference type="Gene3D" id="3.30.160.70">
    <property type="entry name" value="Methylated DNA-protein cysteine methyltransferase domain"/>
    <property type="match status" value="1"/>
</dbReference>
<comment type="subcellular location">
    <subcellularLocation>
        <location evidence="9">Cytoplasm</location>
    </subcellularLocation>
</comment>
<comment type="similarity">
    <text evidence="2 9">Belongs to the MGMT family.</text>
</comment>
<comment type="catalytic activity">
    <reaction evidence="8 9">
        <text>a 6-O-methyl-2'-deoxyguanosine in DNA + L-cysteinyl-[protein] = S-methyl-L-cysteinyl-[protein] + a 2'-deoxyguanosine in DNA</text>
        <dbReference type="Rhea" id="RHEA:24000"/>
        <dbReference type="Rhea" id="RHEA-COMP:10131"/>
        <dbReference type="Rhea" id="RHEA-COMP:10132"/>
        <dbReference type="Rhea" id="RHEA-COMP:11367"/>
        <dbReference type="Rhea" id="RHEA-COMP:11368"/>
        <dbReference type="ChEBI" id="CHEBI:29950"/>
        <dbReference type="ChEBI" id="CHEBI:82612"/>
        <dbReference type="ChEBI" id="CHEBI:85445"/>
        <dbReference type="ChEBI" id="CHEBI:85448"/>
        <dbReference type="EC" id="2.1.1.63"/>
    </reaction>
</comment>
<dbReference type="EMBL" id="LQOJ01000020">
    <property type="protein sequence ID" value="ORV06628.1"/>
    <property type="molecule type" value="Genomic_DNA"/>
</dbReference>
<dbReference type="InterPro" id="IPR023546">
    <property type="entry name" value="MGMT"/>
</dbReference>
<evidence type="ECO:0000256" key="6">
    <source>
        <dbReference type="ARBA" id="ARBA00022763"/>
    </source>
</evidence>
<dbReference type="SUPFAM" id="SSF53155">
    <property type="entry name" value="Methylated DNA-protein cysteine methyltransferase domain"/>
    <property type="match status" value="1"/>
</dbReference>
<dbReference type="GO" id="GO:0032259">
    <property type="term" value="P:methylation"/>
    <property type="evidence" value="ECO:0007669"/>
    <property type="project" value="UniProtKB-KW"/>
</dbReference>
<dbReference type="HAMAP" id="MF_00772">
    <property type="entry name" value="OGT"/>
    <property type="match status" value="1"/>
</dbReference>
<organism evidence="12 13">
    <name type="scientific">Mycolicibacterium fallax</name>
    <name type="common">Mycobacterium fallax</name>
    <dbReference type="NCBI Taxonomy" id="1793"/>
    <lineage>
        <taxon>Bacteria</taxon>
        <taxon>Bacillati</taxon>
        <taxon>Actinomycetota</taxon>
        <taxon>Actinomycetes</taxon>
        <taxon>Mycobacteriales</taxon>
        <taxon>Mycobacteriaceae</taxon>
        <taxon>Mycolicibacterium</taxon>
    </lineage>
</organism>
<dbReference type="GO" id="GO:0006307">
    <property type="term" value="P:DNA alkylation repair"/>
    <property type="evidence" value="ECO:0007669"/>
    <property type="project" value="UniProtKB-UniRule"/>
</dbReference>
<comment type="caution">
    <text evidence="12">The sequence shown here is derived from an EMBL/GenBank/DDBJ whole genome shotgun (WGS) entry which is preliminary data.</text>
</comment>
<dbReference type="CDD" id="cd06445">
    <property type="entry name" value="ATase"/>
    <property type="match status" value="1"/>
</dbReference>
<keyword evidence="5 9" id="KW-0808">Transferase</keyword>
<keyword evidence="3 9" id="KW-0963">Cytoplasm</keyword>
<feature type="domain" description="Methylated-DNA-[protein]-cysteine S-methyltransferase DNA binding" evidence="10">
    <location>
        <begin position="75"/>
        <end position="154"/>
    </location>
</feature>
<dbReference type="PANTHER" id="PTHR10815:SF5">
    <property type="entry name" value="METHYLATED-DNA--PROTEIN-CYSTEINE METHYLTRANSFERASE"/>
    <property type="match status" value="1"/>
</dbReference>
<comment type="miscellaneous">
    <text evidence="9">This enzyme catalyzes only one turnover and therefore is not strictly catalytic. According to one definition, an enzyme is a biocatalyst that acts repeatedly and over many reaction cycles.</text>
</comment>
<evidence type="ECO:0000256" key="4">
    <source>
        <dbReference type="ARBA" id="ARBA00022603"/>
    </source>
</evidence>
<dbReference type="OrthoDB" id="9802228at2"/>
<dbReference type="AlphaFoldDB" id="A0A1X1RHS0"/>
<evidence type="ECO:0000259" key="10">
    <source>
        <dbReference type="Pfam" id="PF01035"/>
    </source>
</evidence>
<comment type="catalytic activity">
    <reaction evidence="1 9">
        <text>a 4-O-methyl-thymidine in DNA + L-cysteinyl-[protein] = a thymidine in DNA + S-methyl-L-cysteinyl-[protein]</text>
        <dbReference type="Rhea" id="RHEA:53428"/>
        <dbReference type="Rhea" id="RHEA-COMP:10131"/>
        <dbReference type="Rhea" id="RHEA-COMP:10132"/>
        <dbReference type="Rhea" id="RHEA-COMP:13555"/>
        <dbReference type="Rhea" id="RHEA-COMP:13556"/>
        <dbReference type="ChEBI" id="CHEBI:29950"/>
        <dbReference type="ChEBI" id="CHEBI:82612"/>
        <dbReference type="ChEBI" id="CHEBI:137386"/>
        <dbReference type="ChEBI" id="CHEBI:137387"/>
        <dbReference type="EC" id="2.1.1.63"/>
    </reaction>
</comment>
<dbReference type="GO" id="GO:0005737">
    <property type="term" value="C:cytoplasm"/>
    <property type="evidence" value="ECO:0007669"/>
    <property type="project" value="UniProtKB-SubCell"/>
</dbReference>